<dbReference type="PANTHER" id="PTHR22940">
    <property type="entry name" value="TIMEOUT/TIMELESS-2"/>
    <property type="match status" value="1"/>
</dbReference>
<dbReference type="Proteomes" id="UP000231279">
    <property type="component" value="Unassembled WGS sequence"/>
</dbReference>
<feature type="region of interest" description="Disordered" evidence="1">
    <location>
        <begin position="56"/>
        <end position="79"/>
    </location>
</feature>
<dbReference type="OrthoDB" id="310853at2759"/>
<dbReference type="GO" id="GO:0031298">
    <property type="term" value="C:replication fork protection complex"/>
    <property type="evidence" value="ECO:0007669"/>
    <property type="project" value="TreeGrafter"/>
</dbReference>
<dbReference type="GO" id="GO:0006281">
    <property type="term" value="P:DNA repair"/>
    <property type="evidence" value="ECO:0007669"/>
    <property type="project" value="TreeGrafter"/>
</dbReference>
<name>A0A2G9HP35_9LAMI</name>
<organism evidence="2 3">
    <name type="scientific">Handroanthus impetiginosus</name>
    <dbReference type="NCBI Taxonomy" id="429701"/>
    <lineage>
        <taxon>Eukaryota</taxon>
        <taxon>Viridiplantae</taxon>
        <taxon>Streptophyta</taxon>
        <taxon>Embryophyta</taxon>
        <taxon>Tracheophyta</taxon>
        <taxon>Spermatophyta</taxon>
        <taxon>Magnoliopsida</taxon>
        <taxon>eudicotyledons</taxon>
        <taxon>Gunneridae</taxon>
        <taxon>Pentapetalae</taxon>
        <taxon>asterids</taxon>
        <taxon>lamiids</taxon>
        <taxon>Lamiales</taxon>
        <taxon>Bignoniaceae</taxon>
        <taxon>Crescentiina</taxon>
        <taxon>Tabebuia alliance</taxon>
        <taxon>Handroanthus</taxon>
    </lineage>
</organism>
<sequence>MQNSANFLKSLVRRMLQKMKSYPLLFVEVLFCSTRKDCHLINCGSMLNELNSMKKELGEGSTRNGGNGSSEGQEFSGDDDDFAISSQKILTFSSDCCFLFLGVVIYMGINHELVQHFIIRELELAA</sequence>
<accession>A0A2G9HP35</accession>
<evidence type="ECO:0000313" key="3">
    <source>
        <dbReference type="Proteomes" id="UP000231279"/>
    </source>
</evidence>
<dbReference type="GO" id="GO:0000076">
    <property type="term" value="P:DNA replication checkpoint signaling"/>
    <property type="evidence" value="ECO:0007669"/>
    <property type="project" value="TreeGrafter"/>
</dbReference>
<reference evidence="3" key="1">
    <citation type="journal article" date="2018" name="Gigascience">
        <title>Genome assembly of the Pink Ipe (Handroanthus impetiginosus, Bignoniaceae), a highly valued, ecologically keystone Neotropical timber forest tree.</title>
        <authorList>
            <person name="Silva-Junior O.B."/>
            <person name="Grattapaglia D."/>
            <person name="Novaes E."/>
            <person name="Collevatti R.G."/>
        </authorList>
    </citation>
    <scope>NUCLEOTIDE SEQUENCE [LARGE SCALE GENOMIC DNA]</scope>
    <source>
        <strain evidence="3">cv. UFG-1</strain>
    </source>
</reference>
<evidence type="ECO:0000256" key="1">
    <source>
        <dbReference type="SAM" id="MobiDB-lite"/>
    </source>
</evidence>
<dbReference type="AlphaFoldDB" id="A0A2G9HP35"/>
<dbReference type="InterPro" id="IPR044998">
    <property type="entry name" value="Timeless"/>
</dbReference>
<gene>
    <name evidence="2" type="ORF">CDL12_08271</name>
</gene>
<protein>
    <submittedName>
        <fullName evidence="2">Uncharacterized protein</fullName>
    </submittedName>
</protein>
<dbReference type="EMBL" id="NKXS01001350">
    <property type="protein sequence ID" value="PIN19050.1"/>
    <property type="molecule type" value="Genomic_DNA"/>
</dbReference>
<keyword evidence="3" id="KW-1185">Reference proteome</keyword>
<dbReference type="GO" id="GO:0003677">
    <property type="term" value="F:DNA binding"/>
    <property type="evidence" value="ECO:0007669"/>
    <property type="project" value="TreeGrafter"/>
</dbReference>
<dbReference type="STRING" id="429701.A0A2G9HP35"/>
<dbReference type="GO" id="GO:0043111">
    <property type="term" value="P:replication fork arrest"/>
    <property type="evidence" value="ECO:0007669"/>
    <property type="project" value="TreeGrafter"/>
</dbReference>
<dbReference type="PANTHER" id="PTHR22940:SF4">
    <property type="entry name" value="PROTEIN TIMELESS HOMOLOG"/>
    <property type="match status" value="1"/>
</dbReference>
<proteinExistence type="predicted"/>
<evidence type="ECO:0000313" key="2">
    <source>
        <dbReference type="EMBL" id="PIN19050.1"/>
    </source>
</evidence>
<comment type="caution">
    <text evidence="2">The sequence shown here is derived from an EMBL/GenBank/DDBJ whole genome shotgun (WGS) entry which is preliminary data.</text>
</comment>